<keyword evidence="3" id="KW-1185">Reference proteome</keyword>
<accession>A0ABY9TJ52</accession>
<keyword evidence="1" id="KW-0812">Transmembrane</keyword>
<gene>
    <name evidence="2" type="ORF">RI845_00380</name>
</gene>
<feature type="transmembrane region" description="Helical" evidence="1">
    <location>
        <begin position="12"/>
        <end position="32"/>
    </location>
</feature>
<sequence length="123" mass="14245">MNDLIKKFNWTFYGFVRLNLFVLVIVALDFISGERDIEKLIGGFIFLLQAANLFVFVALPFVDLFFMFKDKKMCSHFGISYTSDFLSSFTEKEKEQIRANFQSSEIGDAKSLEDLLNKENKVT</sequence>
<proteinExistence type="predicted"/>
<organism evidence="2 3">
    <name type="scientific">Thalassotalea nanhaiensis</name>
    <dbReference type="NCBI Taxonomy" id="3065648"/>
    <lineage>
        <taxon>Bacteria</taxon>
        <taxon>Pseudomonadati</taxon>
        <taxon>Pseudomonadota</taxon>
        <taxon>Gammaproteobacteria</taxon>
        <taxon>Alteromonadales</taxon>
        <taxon>Colwelliaceae</taxon>
        <taxon>Thalassotalea</taxon>
    </lineage>
</organism>
<name>A0ABY9TJ52_9GAMM</name>
<evidence type="ECO:0000313" key="2">
    <source>
        <dbReference type="EMBL" id="WNC68619.1"/>
    </source>
</evidence>
<evidence type="ECO:0000256" key="1">
    <source>
        <dbReference type="SAM" id="Phobius"/>
    </source>
</evidence>
<feature type="transmembrane region" description="Helical" evidence="1">
    <location>
        <begin position="44"/>
        <end position="66"/>
    </location>
</feature>
<reference evidence="3" key="1">
    <citation type="submission" date="2023-09" db="EMBL/GenBank/DDBJ databases">
        <authorList>
            <person name="Li S."/>
            <person name="Li X."/>
            <person name="Zhang C."/>
            <person name="Zhao Z."/>
        </authorList>
    </citation>
    <scope>NUCLEOTIDE SEQUENCE [LARGE SCALE GENOMIC DNA]</scope>
    <source>
        <strain evidence="3">SQ345</strain>
    </source>
</reference>
<keyword evidence="1" id="KW-1133">Transmembrane helix</keyword>
<evidence type="ECO:0000313" key="3">
    <source>
        <dbReference type="Proteomes" id="UP001248581"/>
    </source>
</evidence>
<dbReference type="RefSeq" id="WP_348387773.1">
    <property type="nucleotide sequence ID" value="NZ_CP134146.1"/>
</dbReference>
<protein>
    <submittedName>
        <fullName evidence="2">Uncharacterized protein</fullName>
    </submittedName>
</protein>
<dbReference type="EMBL" id="CP134146">
    <property type="protein sequence ID" value="WNC68619.1"/>
    <property type="molecule type" value="Genomic_DNA"/>
</dbReference>
<dbReference type="Proteomes" id="UP001248581">
    <property type="component" value="Chromosome"/>
</dbReference>
<keyword evidence="1" id="KW-0472">Membrane</keyword>